<evidence type="ECO:0000256" key="3">
    <source>
        <dbReference type="ARBA" id="ARBA00004991"/>
    </source>
</evidence>
<dbReference type="InterPro" id="IPR038772">
    <property type="entry name" value="Sph/SMPD2-like"/>
</dbReference>
<comment type="caution">
    <text evidence="16">The sequence shown here is derived from an EMBL/GenBank/DDBJ whole genome shotgun (WGS) entry which is preliminary data.</text>
</comment>
<evidence type="ECO:0000256" key="10">
    <source>
        <dbReference type="ARBA" id="ARBA00022919"/>
    </source>
</evidence>
<evidence type="ECO:0000256" key="8">
    <source>
        <dbReference type="ARBA" id="ARBA00022801"/>
    </source>
</evidence>
<keyword evidence="12" id="KW-0443">Lipid metabolism</keyword>
<keyword evidence="17" id="KW-1185">Reference proteome</keyword>
<keyword evidence="7" id="KW-0479">Metal-binding</keyword>
<comment type="pathway">
    <text evidence="2">Lipid metabolism; sphingolipid metabolism.</text>
</comment>
<name>A0A553PAG2_TIGCA</name>
<keyword evidence="8" id="KW-0378">Hydrolase</keyword>
<dbReference type="OrthoDB" id="387657at2759"/>
<dbReference type="Gene3D" id="3.60.10.10">
    <property type="entry name" value="Endonuclease/exonuclease/phosphatase"/>
    <property type="match status" value="1"/>
</dbReference>
<evidence type="ECO:0000313" key="16">
    <source>
        <dbReference type="EMBL" id="TRY74675.1"/>
    </source>
</evidence>
<evidence type="ECO:0000256" key="14">
    <source>
        <dbReference type="SAM" id="Phobius"/>
    </source>
</evidence>
<keyword evidence="9" id="KW-0460">Magnesium</keyword>
<dbReference type="InterPro" id="IPR005135">
    <property type="entry name" value="Endo/exonuclease/phosphatase"/>
</dbReference>
<keyword evidence="11 14" id="KW-1133">Transmembrane helix</keyword>
<accession>A0A553PAG2</accession>
<dbReference type="EC" id="3.1.4.12" evidence="5"/>
<dbReference type="Pfam" id="PF03372">
    <property type="entry name" value="Exo_endo_phos"/>
    <property type="match status" value="1"/>
</dbReference>
<evidence type="ECO:0000256" key="12">
    <source>
        <dbReference type="ARBA" id="ARBA00023098"/>
    </source>
</evidence>
<evidence type="ECO:0000256" key="1">
    <source>
        <dbReference type="ARBA" id="ARBA00004141"/>
    </source>
</evidence>
<evidence type="ECO:0000256" key="11">
    <source>
        <dbReference type="ARBA" id="ARBA00022989"/>
    </source>
</evidence>
<proteinExistence type="inferred from homology"/>
<evidence type="ECO:0000256" key="13">
    <source>
        <dbReference type="ARBA" id="ARBA00023136"/>
    </source>
</evidence>
<evidence type="ECO:0000256" key="7">
    <source>
        <dbReference type="ARBA" id="ARBA00022723"/>
    </source>
</evidence>
<reference evidence="16 17" key="1">
    <citation type="journal article" date="2018" name="Nat. Ecol. Evol.">
        <title>Genomic signatures of mitonuclear coevolution across populations of Tigriopus californicus.</title>
        <authorList>
            <person name="Barreto F.S."/>
            <person name="Watson E.T."/>
            <person name="Lima T.G."/>
            <person name="Willett C.S."/>
            <person name="Edmands S."/>
            <person name="Li W."/>
            <person name="Burton R.S."/>
        </authorList>
    </citation>
    <scope>NUCLEOTIDE SEQUENCE [LARGE SCALE GENOMIC DNA]</scope>
    <source>
        <strain evidence="16 17">San Diego</strain>
    </source>
</reference>
<dbReference type="GO" id="GO:0004767">
    <property type="term" value="F:sphingomyelin phosphodiesterase activity"/>
    <property type="evidence" value="ECO:0007669"/>
    <property type="project" value="UniProtKB-EC"/>
</dbReference>
<evidence type="ECO:0000256" key="6">
    <source>
        <dbReference type="ARBA" id="ARBA00022692"/>
    </source>
</evidence>
<gene>
    <name evidence="16" type="ORF">TCAL_11250</name>
</gene>
<dbReference type="EMBL" id="VCGU01000005">
    <property type="protein sequence ID" value="TRY74675.1"/>
    <property type="molecule type" value="Genomic_DNA"/>
</dbReference>
<dbReference type="OMA" id="AHRATEC"/>
<dbReference type="STRING" id="6832.A0A553PAG2"/>
<dbReference type="SUPFAM" id="SSF56219">
    <property type="entry name" value="DNase I-like"/>
    <property type="match status" value="1"/>
</dbReference>
<evidence type="ECO:0000313" key="17">
    <source>
        <dbReference type="Proteomes" id="UP000318571"/>
    </source>
</evidence>
<keyword evidence="6 14" id="KW-0812">Transmembrane</keyword>
<evidence type="ECO:0000259" key="15">
    <source>
        <dbReference type="Pfam" id="PF03372"/>
    </source>
</evidence>
<feature type="transmembrane region" description="Helical" evidence="14">
    <location>
        <begin position="372"/>
        <end position="393"/>
    </location>
</feature>
<evidence type="ECO:0000256" key="9">
    <source>
        <dbReference type="ARBA" id="ARBA00022842"/>
    </source>
</evidence>
<dbReference type="InterPro" id="IPR036691">
    <property type="entry name" value="Endo/exonu/phosph_ase_sf"/>
</dbReference>
<keyword evidence="10" id="KW-0746">Sphingolipid metabolism</keyword>
<dbReference type="PANTHER" id="PTHR16320">
    <property type="entry name" value="SPHINGOMYELINASE FAMILY MEMBER"/>
    <property type="match status" value="1"/>
</dbReference>
<dbReference type="AlphaFoldDB" id="A0A553PAG2"/>
<dbReference type="GO" id="GO:0046872">
    <property type="term" value="F:metal ion binding"/>
    <property type="evidence" value="ECO:0007669"/>
    <property type="project" value="UniProtKB-KW"/>
</dbReference>
<organism evidence="16 17">
    <name type="scientific">Tigriopus californicus</name>
    <name type="common">Marine copepod</name>
    <dbReference type="NCBI Taxonomy" id="6832"/>
    <lineage>
        <taxon>Eukaryota</taxon>
        <taxon>Metazoa</taxon>
        <taxon>Ecdysozoa</taxon>
        <taxon>Arthropoda</taxon>
        <taxon>Crustacea</taxon>
        <taxon>Multicrustacea</taxon>
        <taxon>Hexanauplia</taxon>
        <taxon>Copepoda</taxon>
        <taxon>Harpacticoida</taxon>
        <taxon>Harpacticidae</taxon>
        <taxon>Tigriopus</taxon>
    </lineage>
</organism>
<sequence length="425" mass="48099">MSSLVGEGKLDPTSVEIRVFTLNCWGLRLISSDRKERFEAIGHYLSRGDHDIVFLQEVWNQSDYDAVKEAIQDAFPHSHFFDNGVIGTGTCVFTRVQIHDATLHEFAMNGYPHKITHGDWFGGKGLGVCHIFYKGYDVHLYTSHYHAEYNRAHDIYLGHRVSHALESAQWIKLTSSSADLTIYAGDFNTEPTDVPYRLLRAVAALSDSWLEANGTETSGWTSEIPSNSYTTPRALRECPNGKRIDYIMYRSGPNVLAAPVSTILPLPSRIPNRNFSYSDHEAVCTTLRLQRTENSFLRASEFRRHLSMECRIDCVKAVKDAIGITEVSQRKVSEVQVIYAIVAAVLLSLFVGSFFPIFIVDYEYHAYLDVGLFLPRFFISIALVFFFLMATVFTKKEMNALRSTKASLRLIMDQDLSNNGNNMIS</sequence>
<comment type="pathway">
    <text evidence="3">Sphingolipid metabolism.</text>
</comment>
<evidence type="ECO:0000256" key="4">
    <source>
        <dbReference type="ARBA" id="ARBA00006335"/>
    </source>
</evidence>
<feature type="transmembrane region" description="Helical" evidence="14">
    <location>
        <begin position="337"/>
        <end position="360"/>
    </location>
</feature>
<dbReference type="GO" id="GO:0016020">
    <property type="term" value="C:membrane"/>
    <property type="evidence" value="ECO:0007669"/>
    <property type="project" value="UniProtKB-SubCell"/>
</dbReference>
<dbReference type="Proteomes" id="UP000318571">
    <property type="component" value="Chromosome 2"/>
</dbReference>
<comment type="subcellular location">
    <subcellularLocation>
        <location evidence="1">Membrane</location>
        <topology evidence="1">Multi-pass membrane protein</topology>
    </subcellularLocation>
</comment>
<evidence type="ECO:0000256" key="5">
    <source>
        <dbReference type="ARBA" id="ARBA00012369"/>
    </source>
</evidence>
<feature type="domain" description="Endonuclease/exonuclease/phosphatase" evidence="15">
    <location>
        <begin position="21"/>
        <end position="280"/>
    </location>
</feature>
<evidence type="ECO:0000256" key="2">
    <source>
        <dbReference type="ARBA" id="ARBA00004760"/>
    </source>
</evidence>
<keyword evidence="13 14" id="KW-0472">Membrane</keyword>
<protein>
    <recommendedName>
        <fullName evidence="5">sphingomyelin phosphodiesterase</fullName>
        <ecNumber evidence="5">3.1.4.12</ecNumber>
    </recommendedName>
</protein>
<comment type="similarity">
    <text evidence="4">Belongs to the neutral sphingomyelinase family.</text>
</comment>
<dbReference type="GO" id="GO:0006665">
    <property type="term" value="P:sphingolipid metabolic process"/>
    <property type="evidence" value="ECO:0007669"/>
    <property type="project" value="UniProtKB-KW"/>
</dbReference>
<dbReference type="PANTHER" id="PTHR16320:SF24">
    <property type="entry name" value="PHOSPHODIESTERASE, PUTATIVE-RELATED"/>
    <property type="match status" value="1"/>
</dbReference>